<dbReference type="EMBL" id="CP011125">
    <property type="protein sequence ID" value="AKF05813.1"/>
    <property type="molecule type" value="Genomic_DNA"/>
</dbReference>
<dbReference type="PROSITE" id="PS00092">
    <property type="entry name" value="N6_MTASE"/>
    <property type="match status" value="1"/>
</dbReference>
<organism evidence="9 10">
    <name type="scientific">Sandaracinus amylolyticus</name>
    <dbReference type="NCBI Taxonomy" id="927083"/>
    <lineage>
        <taxon>Bacteria</taxon>
        <taxon>Pseudomonadati</taxon>
        <taxon>Myxococcota</taxon>
        <taxon>Polyangia</taxon>
        <taxon>Polyangiales</taxon>
        <taxon>Sandaracinaceae</taxon>
        <taxon>Sandaracinus</taxon>
    </lineage>
</organism>
<evidence type="ECO:0000313" key="10">
    <source>
        <dbReference type="Proteomes" id="UP000034883"/>
    </source>
</evidence>
<evidence type="ECO:0000256" key="4">
    <source>
        <dbReference type="ARBA" id="ARBA00022679"/>
    </source>
</evidence>
<dbReference type="AlphaFoldDB" id="A0A0F6YHE5"/>
<evidence type="ECO:0000256" key="2">
    <source>
        <dbReference type="ARBA" id="ARBA00011900"/>
    </source>
</evidence>
<dbReference type="GO" id="GO:0006298">
    <property type="term" value="P:mismatch repair"/>
    <property type="evidence" value="ECO:0007669"/>
    <property type="project" value="TreeGrafter"/>
</dbReference>
<accession>A0A0F6YHE5</accession>
<dbReference type="PANTHER" id="PTHR30481">
    <property type="entry name" value="DNA ADENINE METHYLASE"/>
    <property type="match status" value="1"/>
</dbReference>
<sequence length="322" mass="35618">MSDSVPRMPTSAAVARVSLVRPSLSNAPHIAGSRSARPAKARVSVPATREASPFIKWVGGKGKLLAQLLPLLPPGAELMRHVEPFAGGAAMFFARRPSRAMLCDVNPALVDTYLAVRDEVGEVIAALEPLAQKHEAANGTYYEVRERYNARRGLTRAQRAAMFVYLNKTCFNGLHRVNRKGEFNVPEGRYKNPRILDHDTLRAASAALQGCEIVNQGFEQLLGTAKPGDFVYLDPPYEPVSRTSNFTSYAEEGFAQRDQERLRDVYAELDRRGCKLMLSNSDVPFIRGLYAKWRIDLVAAPRAVSCDARGRGLVSEVVVRNY</sequence>
<dbReference type="Pfam" id="PF02086">
    <property type="entry name" value="MethyltransfD12"/>
    <property type="match status" value="1"/>
</dbReference>
<dbReference type="InterPro" id="IPR029063">
    <property type="entry name" value="SAM-dependent_MTases_sf"/>
</dbReference>
<dbReference type="KEGG" id="samy:DB32_002962"/>
<keyword evidence="5 8" id="KW-0949">S-adenosyl-L-methionine</keyword>
<dbReference type="SUPFAM" id="SSF53335">
    <property type="entry name" value="S-adenosyl-L-methionine-dependent methyltransferases"/>
    <property type="match status" value="1"/>
</dbReference>
<evidence type="ECO:0000313" key="9">
    <source>
        <dbReference type="EMBL" id="AKF05813.1"/>
    </source>
</evidence>
<evidence type="ECO:0000256" key="1">
    <source>
        <dbReference type="ARBA" id="ARBA00006594"/>
    </source>
</evidence>
<comment type="catalytic activity">
    <reaction evidence="6 8">
        <text>a 2'-deoxyadenosine in DNA + S-adenosyl-L-methionine = an N(6)-methyl-2'-deoxyadenosine in DNA + S-adenosyl-L-homocysteine + H(+)</text>
        <dbReference type="Rhea" id="RHEA:15197"/>
        <dbReference type="Rhea" id="RHEA-COMP:12418"/>
        <dbReference type="Rhea" id="RHEA-COMP:12419"/>
        <dbReference type="ChEBI" id="CHEBI:15378"/>
        <dbReference type="ChEBI" id="CHEBI:57856"/>
        <dbReference type="ChEBI" id="CHEBI:59789"/>
        <dbReference type="ChEBI" id="CHEBI:90615"/>
        <dbReference type="ChEBI" id="CHEBI:90616"/>
        <dbReference type="EC" id="2.1.1.72"/>
    </reaction>
</comment>
<evidence type="ECO:0000256" key="8">
    <source>
        <dbReference type="RuleBase" id="RU361257"/>
    </source>
</evidence>
<dbReference type="PANTHER" id="PTHR30481:SF3">
    <property type="entry name" value="DNA ADENINE METHYLASE"/>
    <property type="match status" value="1"/>
</dbReference>
<proteinExistence type="inferred from homology"/>
<name>A0A0F6YHE5_9BACT</name>
<evidence type="ECO:0000256" key="3">
    <source>
        <dbReference type="ARBA" id="ARBA00022603"/>
    </source>
</evidence>
<dbReference type="PRINTS" id="PR00505">
    <property type="entry name" value="D12N6MTFRASE"/>
</dbReference>
<dbReference type="NCBIfam" id="TIGR00571">
    <property type="entry name" value="dam"/>
    <property type="match status" value="1"/>
</dbReference>
<dbReference type="InterPro" id="IPR002052">
    <property type="entry name" value="DNA_methylase_N6_adenine_CS"/>
</dbReference>
<dbReference type="GO" id="GO:0009307">
    <property type="term" value="P:DNA restriction-modification system"/>
    <property type="evidence" value="ECO:0007669"/>
    <property type="project" value="InterPro"/>
</dbReference>
<dbReference type="STRING" id="927083.DB32_002962"/>
<dbReference type="Gene3D" id="3.40.50.150">
    <property type="entry name" value="Vaccinia Virus protein VP39"/>
    <property type="match status" value="1"/>
</dbReference>
<keyword evidence="3 8" id="KW-0489">Methyltransferase</keyword>
<keyword evidence="4 8" id="KW-0808">Transferase</keyword>
<comment type="similarity">
    <text evidence="1 8">Belongs to the N(4)/N(6)-methyltransferase family.</text>
</comment>
<dbReference type="Gene3D" id="1.10.1020.10">
    <property type="entry name" value="Adenine-specific Methyltransferase, Domain 2"/>
    <property type="match status" value="1"/>
</dbReference>
<evidence type="ECO:0000256" key="7">
    <source>
        <dbReference type="PIRSR" id="PIRSR000398-1"/>
    </source>
</evidence>
<evidence type="ECO:0000256" key="6">
    <source>
        <dbReference type="ARBA" id="ARBA00047942"/>
    </source>
</evidence>
<feature type="binding site" evidence="7">
    <location>
        <position position="57"/>
    </location>
    <ligand>
        <name>S-adenosyl-L-methionine</name>
        <dbReference type="ChEBI" id="CHEBI:59789"/>
    </ligand>
</feature>
<evidence type="ECO:0000256" key="5">
    <source>
        <dbReference type="ARBA" id="ARBA00022691"/>
    </source>
</evidence>
<feature type="binding site" evidence="7">
    <location>
        <position position="234"/>
    </location>
    <ligand>
        <name>S-adenosyl-L-methionine</name>
        <dbReference type="ChEBI" id="CHEBI:59789"/>
    </ligand>
</feature>
<dbReference type="REBASE" id="109995">
    <property type="entry name" value="M.Sam53668ORF2962P"/>
</dbReference>
<dbReference type="InterPro" id="IPR012327">
    <property type="entry name" value="MeTrfase_D12"/>
</dbReference>
<dbReference type="GO" id="GO:0009007">
    <property type="term" value="F:site-specific DNA-methyltransferase (adenine-specific) activity"/>
    <property type="evidence" value="ECO:0007669"/>
    <property type="project" value="UniProtKB-UniRule"/>
</dbReference>
<dbReference type="GO" id="GO:0032259">
    <property type="term" value="P:methylation"/>
    <property type="evidence" value="ECO:0007669"/>
    <property type="project" value="UniProtKB-KW"/>
</dbReference>
<dbReference type="PIRSF" id="PIRSF000398">
    <property type="entry name" value="M_m6A_EcoRV"/>
    <property type="match status" value="1"/>
</dbReference>
<dbReference type="GO" id="GO:1904047">
    <property type="term" value="F:S-adenosyl-L-methionine binding"/>
    <property type="evidence" value="ECO:0007669"/>
    <property type="project" value="TreeGrafter"/>
</dbReference>
<feature type="binding site" evidence="7">
    <location>
        <position position="61"/>
    </location>
    <ligand>
        <name>S-adenosyl-L-methionine</name>
        <dbReference type="ChEBI" id="CHEBI:59789"/>
    </ligand>
</feature>
<dbReference type="GO" id="GO:0043565">
    <property type="term" value="F:sequence-specific DNA binding"/>
    <property type="evidence" value="ECO:0007669"/>
    <property type="project" value="TreeGrafter"/>
</dbReference>
<gene>
    <name evidence="9" type="ORF">DB32_002962</name>
</gene>
<dbReference type="InterPro" id="IPR012263">
    <property type="entry name" value="M_m6A_EcoRV"/>
</dbReference>
<reference evidence="9 10" key="1">
    <citation type="submission" date="2015-03" db="EMBL/GenBank/DDBJ databases">
        <title>Genome assembly of Sandaracinus amylolyticus DSM 53668.</title>
        <authorList>
            <person name="Sharma G."/>
            <person name="Subramanian S."/>
        </authorList>
    </citation>
    <scope>NUCLEOTIDE SEQUENCE [LARGE SCALE GENOMIC DNA]</scope>
    <source>
        <strain evidence="9 10">DSM 53668</strain>
    </source>
</reference>
<feature type="binding site" evidence="7">
    <location>
        <position position="104"/>
    </location>
    <ligand>
        <name>S-adenosyl-L-methionine</name>
        <dbReference type="ChEBI" id="CHEBI:59789"/>
    </ligand>
</feature>
<protein>
    <recommendedName>
        <fullName evidence="2 8">Site-specific DNA-methyltransferase (adenine-specific)</fullName>
        <ecNumber evidence="2 8">2.1.1.72</ecNumber>
    </recommendedName>
</protein>
<dbReference type="Proteomes" id="UP000034883">
    <property type="component" value="Chromosome"/>
</dbReference>
<keyword evidence="10" id="KW-1185">Reference proteome</keyword>
<dbReference type="EC" id="2.1.1.72" evidence="2 8"/>
<dbReference type="InterPro" id="IPR023095">
    <property type="entry name" value="Ade_MeTrfase_dom_2"/>
</dbReference>